<sequence>MGTLHMTYHVAATVTSFFPSVVSTLRYGDCYCQLFQPRPTKALTFFAQTQALPHLTLNTAACKSFCFRSH</sequence>
<reference evidence="1" key="1">
    <citation type="submission" date="2023-03" db="EMBL/GenBank/DDBJ databases">
        <title>Massive genome expansion in bonnet fungi (Mycena s.s.) driven by repeated elements and novel gene families across ecological guilds.</title>
        <authorList>
            <consortium name="Lawrence Berkeley National Laboratory"/>
            <person name="Harder C.B."/>
            <person name="Miyauchi S."/>
            <person name="Viragh M."/>
            <person name="Kuo A."/>
            <person name="Thoen E."/>
            <person name="Andreopoulos B."/>
            <person name="Lu D."/>
            <person name="Skrede I."/>
            <person name="Drula E."/>
            <person name="Henrissat B."/>
            <person name="Morin E."/>
            <person name="Kohler A."/>
            <person name="Barry K."/>
            <person name="LaButti K."/>
            <person name="Morin E."/>
            <person name="Salamov A."/>
            <person name="Lipzen A."/>
            <person name="Mereny Z."/>
            <person name="Hegedus B."/>
            <person name="Baldrian P."/>
            <person name="Stursova M."/>
            <person name="Weitz H."/>
            <person name="Taylor A."/>
            <person name="Grigoriev I.V."/>
            <person name="Nagy L.G."/>
            <person name="Martin F."/>
            <person name="Kauserud H."/>
        </authorList>
    </citation>
    <scope>NUCLEOTIDE SEQUENCE</scope>
    <source>
        <strain evidence="1">CBHHK182m</strain>
    </source>
</reference>
<accession>A0AAD7HLM8</accession>
<dbReference type="AlphaFoldDB" id="A0AAD7HLM8"/>
<organism evidence="1 2">
    <name type="scientific">Mycena metata</name>
    <dbReference type="NCBI Taxonomy" id="1033252"/>
    <lineage>
        <taxon>Eukaryota</taxon>
        <taxon>Fungi</taxon>
        <taxon>Dikarya</taxon>
        <taxon>Basidiomycota</taxon>
        <taxon>Agaricomycotina</taxon>
        <taxon>Agaricomycetes</taxon>
        <taxon>Agaricomycetidae</taxon>
        <taxon>Agaricales</taxon>
        <taxon>Marasmiineae</taxon>
        <taxon>Mycenaceae</taxon>
        <taxon>Mycena</taxon>
    </lineage>
</organism>
<dbReference type="EMBL" id="JARKIB010000210">
    <property type="protein sequence ID" value="KAJ7723535.1"/>
    <property type="molecule type" value="Genomic_DNA"/>
</dbReference>
<proteinExistence type="predicted"/>
<evidence type="ECO:0000313" key="1">
    <source>
        <dbReference type="EMBL" id="KAJ7723535.1"/>
    </source>
</evidence>
<gene>
    <name evidence="1" type="ORF">B0H16DRAFT_1598378</name>
</gene>
<comment type="caution">
    <text evidence="1">The sequence shown here is derived from an EMBL/GenBank/DDBJ whole genome shotgun (WGS) entry which is preliminary data.</text>
</comment>
<protein>
    <submittedName>
        <fullName evidence="1">Uncharacterized protein</fullName>
    </submittedName>
</protein>
<keyword evidence="2" id="KW-1185">Reference proteome</keyword>
<name>A0AAD7HLM8_9AGAR</name>
<evidence type="ECO:0000313" key="2">
    <source>
        <dbReference type="Proteomes" id="UP001215598"/>
    </source>
</evidence>
<dbReference type="Proteomes" id="UP001215598">
    <property type="component" value="Unassembled WGS sequence"/>
</dbReference>